<organism evidence="8 9">
    <name type="scientific">Rhodonia placenta</name>
    <dbReference type="NCBI Taxonomy" id="104341"/>
    <lineage>
        <taxon>Eukaryota</taxon>
        <taxon>Fungi</taxon>
        <taxon>Dikarya</taxon>
        <taxon>Basidiomycota</taxon>
        <taxon>Agaricomycotina</taxon>
        <taxon>Agaricomycetes</taxon>
        <taxon>Polyporales</taxon>
        <taxon>Adustoporiaceae</taxon>
        <taxon>Rhodonia</taxon>
    </lineage>
</organism>
<evidence type="ECO:0000256" key="6">
    <source>
        <dbReference type="SAM" id="MobiDB-lite"/>
    </source>
</evidence>
<feature type="transmembrane region" description="Helical" evidence="7">
    <location>
        <begin position="146"/>
        <end position="169"/>
    </location>
</feature>
<dbReference type="InterPro" id="IPR050930">
    <property type="entry name" value="MFS_Vesicular_Transporter"/>
</dbReference>
<dbReference type="Proteomes" id="UP000639403">
    <property type="component" value="Unassembled WGS sequence"/>
</dbReference>
<evidence type="ECO:0000313" key="9">
    <source>
        <dbReference type="Proteomes" id="UP000639403"/>
    </source>
</evidence>
<dbReference type="SUPFAM" id="SSF55961">
    <property type="entry name" value="Bet v1-like"/>
    <property type="match status" value="1"/>
</dbReference>
<feature type="transmembrane region" description="Helical" evidence="7">
    <location>
        <begin position="56"/>
        <end position="76"/>
    </location>
</feature>
<reference evidence="8" key="1">
    <citation type="submission" date="2020-11" db="EMBL/GenBank/DDBJ databases">
        <authorList>
            <person name="Koelle M."/>
            <person name="Horta M.A.C."/>
            <person name="Nowrousian M."/>
            <person name="Ohm R.A."/>
            <person name="Benz P."/>
            <person name="Pilgard A."/>
        </authorList>
    </citation>
    <scope>NUCLEOTIDE SEQUENCE</scope>
    <source>
        <strain evidence="8">FPRL280</strain>
    </source>
</reference>
<dbReference type="InterPro" id="IPR036259">
    <property type="entry name" value="MFS_trans_sf"/>
</dbReference>
<evidence type="ECO:0000256" key="7">
    <source>
        <dbReference type="SAM" id="Phobius"/>
    </source>
</evidence>
<dbReference type="AlphaFoldDB" id="A0A8H7U1Q7"/>
<dbReference type="SUPFAM" id="SSF103473">
    <property type="entry name" value="MFS general substrate transporter"/>
    <property type="match status" value="2"/>
</dbReference>
<dbReference type="Pfam" id="PF08982">
    <property type="entry name" value="AtaL"/>
    <property type="match status" value="1"/>
</dbReference>
<feature type="transmembrane region" description="Helical" evidence="7">
    <location>
        <begin position="88"/>
        <end position="110"/>
    </location>
</feature>
<evidence type="ECO:0000256" key="3">
    <source>
        <dbReference type="ARBA" id="ARBA00022692"/>
    </source>
</evidence>
<dbReference type="InterPro" id="IPR015075">
    <property type="entry name" value="AtaL"/>
</dbReference>
<dbReference type="CDD" id="cd17325">
    <property type="entry name" value="MFS_MdtG_SLC18_like"/>
    <property type="match status" value="1"/>
</dbReference>
<dbReference type="Pfam" id="PF07690">
    <property type="entry name" value="MFS_1"/>
    <property type="match status" value="1"/>
</dbReference>
<gene>
    <name evidence="8" type="ORF">IEO21_06035</name>
</gene>
<protein>
    <recommendedName>
        <fullName evidence="10">Major facilitator superfamily (MFS) profile domain-containing protein</fullName>
    </recommendedName>
</protein>
<comment type="subcellular location">
    <subcellularLocation>
        <location evidence="1">Membrane</location>
        <topology evidence="1">Multi-pass membrane protein</topology>
    </subcellularLocation>
</comment>
<dbReference type="InterPro" id="IPR023393">
    <property type="entry name" value="START-like_dom_sf"/>
</dbReference>
<dbReference type="InterPro" id="IPR011701">
    <property type="entry name" value="MFS"/>
</dbReference>
<feature type="region of interest" description="Disordered" evidence="6">
    <location>
        <begin position="473"/>
        <end position="494"/>
    </location>
</feature>
<feature type="transmembrane region" description="Helical" evidence="7">
    <location>
        <begin position="325"/>
        <end position="356"/>
    </location>
</feature>
<sequence>MGSRSFHSLIMRSRFRSLRCRRCSTMEKHRFSVCLQMQFSPRRMLASSSQWRSSPGFVTFGLTLDSLNYNIVVSVFPFRLEELRYHEISSLVGWLLFIYLLLMEAPTFWVMCLGRLFEGISTAAILIAGLALICDATPEKDIGGQLGVAMIGVPLGSLVGPPVGGALYARWGYRAPFIFAILFTIFDFTARLLVKDNFEGSHNQDKEVAGQADSEAGKDSAATVNEDPASVPTDVLATEGPKIELSMMGVVVRLLTSVRALVALIIVFFCSVAFAALDVTIPLRLQAIWGYNSTKVGLVYLAAIIPTIISNASAGVLSDRFGPSLVAVVLLVAGIPWWGLLTLKFSVAFFIVSFAIESKMIVLVKQLSAEIYCVDLFIAAVASPLTAELAAITRKMDGVGYAHTYGTFNIVFGVANAVGSVMGGQIYSHSPIGWDILCYINIGILSLCLFLTLAFVGERPLLHAWRRREKDNASLGDMSDPEKNTEPASLSDKTKDVAVVDEWLDEAPDLDHGGARDTTREITSPSLSVVIAADTVSASISITAINEYLAHSLRLRHTRQIQHLPVNPEGESILLTKDQLYQGLLVKAREPSRFVSAISTCKVLQESPTGLLREVQFKGKPAPMHEDVTYYPPAQLTFMMTDPATGAHRAQITNLISTMSTPRGPELVLTFAFAWGPVGELDTGADADALEHERRDMAEEAIAHTLNVVREMVKNQEIQ</sequence>
<dbReference type="EMBL" id="JADOXO010000124">
    <property type="protein sequence ID" value="KAF9812727.1"/>
    <property type="molecule type" value="Genomic_DNA"/>
</dbReference>
<dbReference type="Gene3D" id="3.30.530.20">
    <property type="match status" value="1"/>
</dbReference>
<dbReference type="GO" id="GO:0022857">
    <property type="term" value="F:transmembrane transporter activity"/>
    <property type="evidence" value="ECO:0007669"/>
    <property type="project" value="InterPro"/>
</dbReference>
<keyword evidence="3 7" id="KW-0812">Transmembrane</keyword>
<dbReference type="PANTHER" id="PTHR23506:SF23">
    <property type="entry name" value="GH10249P"/>
    <property type="match status" value="1"/>
</dbReference>
<reference evidence="8" key="2">
    <citation type="journal article" name="Front. Microbiol.">
        <title>Degradative Capacity of Two Strains of Rhodonia placenta: From Phenotype to Genotype.</title>
        <authorList>
            <person name="Kolle M."/>
            <person name="Horta M.A.C."/>
            <person name="Nowrousian M."/>
            <person name="Ohm R.A."/>
            <person name="Benz J.P."/>
            <person name="Pilgard A."/>
        </authorList>
    </citation>
    <scope>NUCLEOTIDE SEQUENCE</scope>
    <source>
        <strain evidence="8">FPRL280</strain>
    </source>
</reference>
<keyword evidence="5 7" id="KW-0472">Membrane</keyword>
<evidence type="ECO:0000256" key="5">
    <source>
        <dbReference type="ARBA" id="ARBA00023136"/>
    </source>
</evidence>
<evidence type="ECO:0000313" key="8">
    <source>
        <dbReference type="EMBL" id="KAF9812727.1"/>
    </source>
</evidence>
<name>A0A8H7U1Q7_9APHY</name>
<accession>A0A8H7U1Q7</accession>
<dbReference type="PANTHER" id="PTHR23506">
    <property type="entry name" value="GH10249P"/>
    <property type="match status" value="1"/>
</dbReference>
<feature type="transmembrane region" description="Helical" evidence="7">
    <location>
        <begin position="175"/>
        <end position="194"/>
    </location>
</feature>
<evidence type="ECO:0000256" key="4">
    <source>
        <dbReference type="ARBA" id="ARBA00022989"/>
    </source>
</evidence>
<evidence type="ECO:0000256" key="1">
    <source>
        <dbReference type="ARBA" id="ARBA00004141"/>
    </source>
</evidence>
<feature type="region of interest" description="Disordered" evidence="6">
    <location>
        <begin position="205"/>
        <end position="227"/>
    </location>
</feature>
<feature type="transmembrane region" description="Helical" evidence="7">
    <location>
        <begin position="297"/>
        <end position="318"/>
    </location>
</feature>
<evidence type="ECO:0008006" key="10">
    <source>
        <dbReference type="Google" id="ProtNLM"/>
    </source>
</evidence>
<evidence type="ECO:0000256" key="2">
    <source>
        <dbReference type="ARBA" id="ARBA00022448"/>
    </source>
</evidence>
<feature type="transmembrane region" description="Helical" evidence="7">
    <location>
        <begin position="405"/>
        <end position="426"/>
    </location>
</feature>
<comment type="caution">
    <text evidence="8">The sequence shown here is derived from an EMBL/GenBank/DDBJ whole genome shotgun (WGS) entry which is preliminary data.</text>
</comment>
<dbReference type="Gene3D" id="1.20.1250.20">
    <property type="entry name" value="MFS general substrate transporter like domains"/>
    <property type="match status" value="2"/>
</dbReference>
<dbReference type="GO" id="GO:0016020">
    <property type="term" value="C:membrane"/>
    <property type="evidence" value="ECO:0007669"/>
    <property type="project" value="UniProtKB-SubCell"/>
</dbReference>
<feature type="transmembrane region" description="Helical" evidence="7">
    <location>
        <begin position="250"/>
        <end position="277"/>
    </location>
</feature>
<keyword evidence="2" id="KW-0813">Transport</keyword>
<feature type="transmembrane region" description="Helical" evidence="7">
    <location>
        <begin position="432"/>
        <end position="457"/>
    </location>
</feature>
<proteinExistence type="predicted"/>
<keyword evidence="4 7" id="KW-1133">Transmembrane helix</keyword>